<protein>
    <recommendedName>
        <fullName evidence="2">DUF7282 domain-containing protein</fullName>
    </recommendedName>
</protein>
<proteinExistence type="predicted"/>
<dbReference type="EMBL" id="LTAZ01000005">
    <property type="protein sequence ID" value="KYH25707.1"/>
    <property type="molecule type" value="Genomic_DNA"/>
</dbReference>
<dbReference type="Proteomes" id="UP000075321">
    <property type="component" value="Unassembled WGS sequence"/>
</dbReference>
<evidence type="ECO:0000313" key="3">
    <source>
        <dbReference type="EMBL" id="KYH25707.1"/>
    </source>
</evidence>
<evidence type="ECO:0000256" key="1">
    <source>
        <dbReference type="SAM" id="MobiDB-lite"/>
    </source>
</evidence>
<name>A0A151AEB8_9EURY</name>
<dbReference type="AlphaFoldDB" id="A0A151AEB8"/>
<sequence>MQRRGVLGGLFVLGAGTLGWAYGTIGGARASEHAPEGSTAEPIDPGSTVEGTLADGEELRYSIELAGGETLGVVFDSTFADWTDQRAEIGVYDPDGTVLDSTMVSTDQPIRTAIGTTVSETGTYAVRVASLAGSIPYSVTIDVADEDPNEPNDTRESAVEIAPDESVDGVVVGSEKDWFAFEVTAGEGIELELTARDLALNRDLRMAVFDPDGTEIGALPTDNPNRGAYRTDYEFLATVGLPPSTDPSVVGADVAEETGTHYVRVSEVGSDTLNGEIRGFSAYTLAVETVALDRFDPNERRETATQLEPDETIDGIIAGYDRDWYAFDAEEGEEIVIDYEFVDTTDGLLGTERELHGPTGEVVTDVFEPVVAPVSGTYALLVTPDGDTTARDFVAKETYRLTVTVSGNPTPTGRASVTLTDQSSDGTCIVVDGATLPEGGFVAIHDSQLTADDPSGSLRGVSPLLEAGTHGRIGVPLDEPLAETQRVWATLYRDTNETRTFDFATTAGDEDGPYTIEGLPVTADACITID</sequence>
<comment type="caution">
    <text evidence="3">The sequence shown here is derived from an EMBL/GenBank/DDBJ whole genome shotgun (WGS) entry which is preliminary data.</text>
</comment>
<feature type="domain" description="DUF7282" evidence="2">
    <location>
        <begin position="415"/>
        <end position="528"/>
    </location>
</feature>
<organism evidence="3 4">
    <name type="scientific">Halalkalicoccus paucihalophilus</name>
    <dbReference type="NCBI Taxonomy" id="1008153"/>
    <lineage>
        <taxon>Archaea</taxon>
        <taxon>Methanobacteriati</taxon>
        <taxon>Methanobacteriota</taxon>
        <taxon>Stenosarchaea group</taxon>
        <taxon>Halobacteria</taxon>
        <taxon>Halobacteriales</taxon>
        <taxon>Halococcaceae</taxon>
        <taxon>Halalkalicoccus</taxon>
    </lineage>
</organism>
<dbReference type="OrthoDB" id="239724at2157"/>
<feature type="region of interest" description="Disordered" evidence="1">
    <location>
        <begin position="29"/>
        <end position="48"/>
    </location>
</feature>
<dbReference type="Pfam" id="PF23951">
    <property type="entry name" value="DUF7282"/>
    <property type="match status" value="1"/>
</dbReference>
<keyword evidence="4" id="KW-1185">Reference proteome</keyword>
<dbReference type="InterPro" id="IPR055706">
    <property type="entry name" value="Slg1/2_DUF7282"/>
</dbReference>
<evidence type="ECO:0000313" key="4">
    <source>
        <dbReference type="Proteomes" id="UP000075321"/>
    </source>
</evidence>
<dbReference type="RefSeq" id="WP_066382712.1">
    <property type="nucleotide sequence ID" value="NZ_LTAZ01000005.1"/>
</dbReference>
<dbReference type="Gene3D" id="2.60.120.380">
    <property type="match status" value="3"/>
</dbReference>
<evidence type="ECO:0000259" key="2">
    <source>
        <dbReference type="Pfam" id="PF23951"/>
    </source>
</evidence>
<dbReference type="PATRIC" id="fig|1008153.3.peg.2432"/>
<gene>
    <name evidence="3" type="ORF">HAPAU_23850</name>
</gene>
<reference evidence="3 4" key="1">
    <citation type="submission" date="2016-02" db="EMBL/GenBank/DDBJ databases">
        <title>Genome sequence of Halalkalicoccus paucihalophilus DSM 24557.</title>
        <authorList>
            <person name="Poehlein A."/>
            <person name="Daniel R."/>
        </authorList>
    </citation>
    <scope>NUCLEOTIDE SEQUENCE [LARGE SCALE GENOMIC DNA]</scope>
    <source>
        <strain evidence="3 4">DSM 24557</strain>
    </source>
</reference>
<accession>A0A151AEB8</accession>